<dbReference type="InterPro" id="IPR006158">
    <property type="entry name" value="Cobalamin-bd"/>
</dbReference>
<dbReference type="SFLD" id="SFLDG01123">
    <property type="entry name" value="methyltransferase_(Class_B)"/>
    <property type="match status" value="1"/>
</dbReference>
<dbReference type="PANTHER" id="PTHR43409">
    <property type="entry name" value="ANAEROBIC MAGNESIUM-PROTOPORPHYRIN IX MONOMETHYL ESTER CYCLASE-RELATED"/>
    <property type="match status" value="1"/>
</dbReference>
<dbReference type="Gene3D" id="3.40.50.280">
    <property type="entry name" value="Cobalamin-binding domain"/>
    <property type="match status" value="1"/>
</dbReference>
<dbReference type="PROSITE" id="PS51918">
    <property type="entry name" value="RADICAL_SAM"/>
    <property type="match status" value="1"/>
</dbReference>
<reference evidence="10" key="1">
    <citation type="submission" date="2021-01" db="EMBL/GenBank/DDBJ databases">
        <title>Whole genome shotgun sequence of Planobispora takensis NBRC 109077.</title>
        <authorList>
            <person name="Komaki H."/>
            <person name="Tamura T."/>
        </authorList>
    </citation>
    <scope>NUCLEOTIDE SEQUENCE</scope>
    <source>
        <strain evidence="10">NBRC 109077</strain>
    </source>
</reference>
<dbReference type="NCBIfam" id="TIGR03975">
    <property type="entry name" value="rSAM_ocin_1"/>
    <property type="match status" value="1"/>
</dbReference>
<evidence type="ECO:0000256" key="4">
    <source>
        <dbReference type="ARBA" id="ARBA00022691"/>
    </source>
</evidence>
<dbReference type="InterPro" id="IPR023404">
    <property type="entry name" value="rSAM_horseshoe"/>
</dbReference>
<dbReference type="InterPro" id="IPR007197">
    <property type="entry name" value="rSAM"/>
</dbReference>
<dbReference type="SMART" id="SM00729">
    <property type="entry name" value="Elp3"/>
    <property type="match status" value="1"/>
</dbReference>
<dbReference type="EMBL" id="BOOK01000013">
    <property type="protein sequence ID" value="GII00048.1"/>
    <property type="molecule type" value="Genomic_DNA"/>
</dbReference>
<evidence type="ECO:0000256" key="7">
    <source>
        <dbReference type="ARBA" id="ARBA00023014"/>
    </source>
</evidence>
<keyword evidence="2" id="KW-0489">Methyltransferase</keyword>
<dbReference type="SUPFAM" id="SSF102114">
    <property type="entry name" value="Radical SAM enzymes"/>
    <property type="match status" value="1"/>
</dbReference>
<feature type="domain" description="Radical SAM core" evidence="9">
    <location>
        <begin position="254"/>
        <end position="487"/>
    </location>
</feature>
<dbReference type="PANTHER" id="PTHR43409:SF7">
    <property type="entry name" value="BLL1977 PROTEIN"/>
    <property type="match status" value="1"/>
</dbReference>
<protein>
    <submittedName>
        <fullName evidence="10">RiPP maturation radical SAM protein 1</fullName>
    </submittedName>
</protein>
<evidence type="ECO:0000256" key="1">
    <source>
        <dbReference type="ARBA" id="ARBA00001966"/>
    </source>
</evidence>
<dbReference type="SFLD" id="SFLDF00324">
    <property type="entry name" value="bacteriocin_maturation"/>
    <property type="match status" value="1"/>
</dbReference>
<keyword evidence="7" id="KW-0411">Iron-sulfur</keyword>
<gene>
    <name evidence="10" type="ORF">Pta02_20560</name>
</gene>
<evidence type="ECO:0000256" key="6">
    <source>
        <dbReference type="ARBA" id="ARBA00023004"/>
    </source>
</evidence>
<keyword evidence="11" id="KW-1185">Reference proteome</keyword>
<keyword evidence="6" id="KW-0408">Iron</keyword>
<feature type="domain" description="B12-binding" evidence="8">
    <location>
        <begin position="1"/>
        <end position="206"/>
    </location>
</feature>
<evidence type="ECO:0000256" key="3">
    <source>
        <dbReference type="ARBA" id="ARBA00022679"/>
    </source>
</evidence>
<name>A0A8J3SWF6_9ACTN</name>
<keyword evidence="4" id="KW-0949">S-adenosyl-L-methionine</keyword>
<dbReference type="SFLD" id="SFLDG01082">
    <property type="entry name" value="B12-binding_domain_containing"/>
    <property type="match status" value="1"/>
</dbReference>
<accession>A0A8J3SWF6</accession>
<keyword evidence="5" id="KW-0479">Metal-binding</keyword>
<organism evidence="10 11">
    <name type="scientific">Planobispora takensis</name>
    <dbReference type="NCBI Taxonomy" id="1367882"/>
    <lineage>
        <taxon>Bacteria</taxon>
        <taxon>Bacillati</taxon>
        <taxon>Actinomycetota</taxon>
        <taxon>Actinomycetes</taxon>
        <taxon>Streptosporangiales</taxon>
        <taxon>Streptosporangiaceae</taxon>
        <taxon>Planobispora</taxon>
    </lineage>
</organism>
<evidence type="ECO:0000313" key="10">
    <source>
        <dbReference type="EMBL" id="GII00048.1"/>
    </source>
</evidence>
<dbReference type="SFLD" id="SFLDS00029">
    <property type="entry name" value="Radical_SAM"/>
    <property type="match status" value="1"/>
</dbReference>
<dbReference type="RefSeq" id="WP_203874476.1">
    <property type="nucleotide sequence ID" value="NZ_BOOK01000013.1"/>
</dbReference>
<dbReference type="InterPro" id="IPR058240">
    <property type="entry name" value="rSAM_sf"/>
</dbReference>
<dbReference type="Pfam" id="PF04055">
    <property type="entry name" value="Radical_SAM"/>
    <property type="match status" value="1"/>
</dbReference>
<dbReference type="GO" id="GO:0046872">
    <property type="term" value="F:metal ion binding"/>
    <property type="evidence" value="ECO:0007669"/>
    <property type="project" value="UniProtKB-KW"/>
</dbReference>
<dbReference type="Gene3D" id="3.80.30.20">
    <property type="entry name" value="tm_1862 like domain"/>
    <property type="match status" value="1"/>
</dbReference>
<dbReference type="InterPro" id="IPR034466">
    <property type="entry name" value="Methyltransferase_Class_B"/>
</dbReference>
<evidence type="ECO:0000256" key="2">
    <source>
        <dbReference type="ARBA" id="ARBA00022603"/>
    </source>
</evidence>
<evidence type="ECO:0000256" key="5">
    <source>
        <dbReference type="ARBA" id="ARBA00022723"/>
    </source>
</evidence>
<dbReference type="GO" id="GO:0031419">
    <property type="term" value="F:cobalamin binding"/>
    <property type="evidence" value="ECO:0007669"/>
    <property type="project" value="InterPro"/>
</dbReference>
<evidence type="ECO:0000259" key="8">
    <source>
        <dbReference type="PROSITE" id="PS51332"/>
    </source>
</evidence>
<evidence type="ECO:0000313" key="11">
    <source>
        <dbReference type="Proteomes" id="UP000634476"/>
    </source>
</evidence>
<evidence type="ECO:0000259" key="9">
    <source>
        <dbReference type="PROSITE" id="PS51918"/>
    </source>
</evidence>
<sequence length="608" mass="67462">MKVLFAVMPFGGLRPAIGVSLLTAHLERAGTSAEIRYLNLRFAELVGGADYDYVAERLPTQALAGDWIFARAAFGPDAEADAAYLAMLGERFPAMRGDGALDALHRCRAAADGFLEEALGSVDWGAYDVVGFTSTFTQHAACLAMARRVKERFPQVTVAFGGANCEAEMGLQLHRSFPFVDIVCSGEADISFPRVVEALRRGGDPHEIPGVIARHGGRSRHTSLTPERVEDLDALPYPDYDDFFAQAGRPPLAGRGRPGVLMESSRGCWWGQKHHCTFCGLNGLSMAFRSKSAARVLDELTALCERYSPAHVEMVDNILDMHYFRDLIPELKRRGLELGLFFEVKAKLSKQQVRDLYDAGIRTIQPGVESLSTPVLTSMRKGVTAVQNVQLLKWCKELGVKPFWNLIYGFPGEDPGEYEATVAVIEAIGHLQPPYSVGRVRLDRFSPYFFDAALLGIRGIRPDRSYRHIYGLPEDELANLAYYFEYDYADGRDPEAYVDRTKDAVRRWHEEAHHRGLISVDHGDALAVWDLRPRAARTLTILEGSRRAVYLYCDQHRSADDVAAHLADDGRAGAGILDDLVRDRLMIHLDGRYLSLAVPAPPDQQVPG</sequence>
<comment type="caution">
    <text evidence="10">The sequence shown here is derived from an EMBL/GenBank/DDBJ whole genome shotgun (WGS) entry which is preliminary data.</text>
</comment>
<dbReference type="InterPro" id="IPR023984">
    <property type="entry name" value="rSAM_ocin_1"/>
</dbReference>
<comment type="cofactor">
    <cofactor evidence="1">
        <name>[4Fe-4S] cluster</name>
        <dbReference type="ChEBI" id="CHEBI:49883"/>
    </cofactor>
</comment>
<dbReference type="AlphaFoldDB" id="A0A8J3SWF6"/>
<dbReference type="GO" id="GO:0051539">
    <property type="term" value="F:4 iron, 4 sulfur cluster binding"/>
    <property type="evidence" value="ECO:0007669"/>
    <property type="project" value="UniProtKB-KW"/>
</dbReference>
<dbReference type="GO" id="GO:0005829">
    <property type="term" value="C:cytosol"/>
    <property type="evidence" value="ECO:0007669"/>
    <property type="project" value="TreeGrafter"/>
</dbReference>
<dbReference type="GO" id="GO:0003824">
    <property type="term" value="F:catalytic activity"/>
    <property type="evidence" value="ECO:0007669"/>
    <property type="project" value="InterPro"/>
</dbReference>
<proteinExistence type="predicted"/>
<dbReference type="InterPro" id="IPR051198">
    <property type="entry name" value="BchE-like"/>
</dbReference>
<dbReference type="InterPro" id="IPR006638">
    <property type="entry name" value="Elp3/MiaA/NifB-like_rSAM"/>
</dbReference>
<keyword evidence="3" id="KW-0808">Transferase</keyword>
<dbReference type="PROSITE" id="PS51332">
    <property type="entry name" value="B12_BINDING"/>
    <property type="match status" value="1"/>
</dbReference>
<dbReference type="Proteomes" id="UP000634476">
    <property type="component" value="Unassembled WGS sequence"/>
</dbReference>